<gene>
    <name evidence="6" type="ordered locus">PsycPRwf_1126</name>
</gene>
<dbReference type="InterPro" id="IPR050090">
    <property type="entry name" value="Tyrosine_recombinase_XerCD"/>
</dbReference>
<dbReference type="InterPro" id="IPR011010">
    <property type="entry name" value="DNA_brk_join_enz"/>
</dbReference>
<dbReference type="CDD" id="cd00397">
    <property type="entry name" value="DNA_BRE_C"/>
    <property type="match status" value="1"/>
</dbReference>
<organism evidence="6">
    <name type="scientific">Psychrobacter sp. (strain PRwf-1)</name>
    <dbReference type="NCBI Taxonomy" id="349106"/>
    <lineage>
        <taxon>Bacteria</taxon>
        <taxon>Pseudomonadati</taxon>
        <taxon>Pseudomonadota</taxon>
        <taxon>Gammaproteobacteria</taxon>
        <taxon>Moraxellales</taxon>
        <taxon>Moraxellaceae</taxon>
        <taxon>Psychrobacter</taxon>
    </lineage>
</organism>
<keyword evidence="3" id="KW-0238">DNA-binding</keyword>
<dbReference type="GO" id="GO:0006310">
    <property type="term" value="P:DNA recombination"/>
    <property type="evidence" value="ECO:0007669"/>
    <property type="project" value="UniProtKB-KW"/>
</dbReference>
<dbReference type="eggNOG" id="COG0582">
    <property type="taxonomic scope" value="Bacteria"/>
</dbReference>
<comment type="similarity">
    <text evidence="1">Belongs to the 'phage' integrase family.</text>
</comment>
<feature type="domain" description="Tyr recombinase" evidence="5">
    <location>
        <begin position="166"/>
        <end position="387"/>
    </location>
</feature>
<dbReference type="GO" id="GO:0003677">
    <property type="term" value="F:DNA binding"/>
    <property type="evidence" value="ECO:0007669"/>
    <property type="project" value="UniProtKB-KW"/>
</dbReference>
<proteinExistence type="inferred from homology"/>
<reference evidence="6" key="1">
    <citation type="submission" date="2007-05" db="EMBL/GenBank/DDBJ databases">
        <title>Complete sequence of chromosome of Psychrobacter sp. PRwf-1.</title>
        <authorList>
            <consortium name="US DOE Joint Genome Institute"/>
            <person name="Copeland A."/>
            <person name="Lucas S."/>
            <person name="Lapidus A."/>
            <person name="Barry K."/>
            <person name="Detter J.C."/>
            <person name="Glavina del Rio T."/>
            <person name="Hammon N."/>
            <person name="Israni S."/>
            <person name="Dalin E."/>
            <person name="Tice H."/>
            <person name="Pitluck S."/>
            <person name="Chain P."/>
            <person name="Malfatti S."/>
            <person name="Shin M."/>
            <person name="Vergez L."/>
            <person name="Schmutz J."/>
            <person name="Larimer F."/>
            <person name="Land M."/>
            <person name="Hauser L."/>
            <person name="Kyrpides N."/>
            <person name="Kim E."/>
            <person name="Tiedje J."/>
            <person name="Richardson P."/>
        </authorList>
    </citation>
    <scope>NUCLEOTIDE SEQUENCE [LARGE SCALE GENOMIC DNA]</scope>
    <source>
        <strain evidence="6">PRwf-1</strain>
    </source>
</reference>
<evidence type="ECO:0000256" key="2">
    <source>
        <dbReference type="ARBA" id="ARBA00022908"/>
    </source>
</evidence>
<keyword evidence="2" id="KW-0229">DNA integration</keyword>
<dbReference type="Pfam" id="PF00589">
    <property type="entry name" value="Phage_integrase"/>
    <property type="match status" value="1"/>
</dbReference>
<keyword evidence="4" id="KW-0233">DNA recombination</keyword>
<evidence type="ECO:0000256" key="1">
    <source>
        <dbReference type="ARBA" id="ARBA00008857"/>
    </source>
</evidence>
<evidence type="ECO:0000313" key="6">
    <source>
        <dbReference type="EMBL" id="ABQ94075.1"/>
    </source>
</evidence>
<dbReference type="STRING" id="349106.PsycPRwf_1126"/>
<dbReference type="SUPFAM" id="SSF56349">
    <property type="entry name" value="DNA breaking-rejoining enzymes"/>
    <property type="match status" value="1"/>
</dbReference>
<dbReference type="HOGENOM" id="CLU_048231_2_0_6"/>
<dbReference type="PANTHER" id="PTHR30349:SF41">
    <property type="entry name" value="INTEGRASE_RECOMBINASE PROTEIN MJ0367-RELATED"/>
    <property type="match status" value="1"/>
</dbReference>
<sequence>MLIGSDGLPLWYPTLFATSQLRNAAKAPNTIEAHLNAIKLLLEWTNYHEIDLKQSFSTMKFLTVEQIESLCSYLKQDRSQRVKSNVIRIRKANKEHIRSNLTQPKVVAKQTYYLRLSYIADYLEWFAKRVLHERKIIISRDISHLISQMIRSLKARRPTRSVNQRNAPRGLSESQREILLSVCDPQSSNSPFSSKTRERDCLLIEILYQTGVRLGELLSIKISDLNFQENTLLIARRHDDVDDPRIKQPVAKTLDRLLPLSRGLSQRIHDYILRDRSLIKGANRHEFLFITYKSGPHCGTPLSTSAVYSIINRITSNIDCLSELTPHILRHTWNDRFSEKADEQGLDQAEEEKLRSYLMGWKEGSGTSATYTRRHIEKEAHRVGLLLQGVKENEKN</sequence>
<evidence type="ECO:0000256" key="4">
    <source>
        <dbReference type="ARBA" id="ARBA00023172"/>
    </source>
</evidence>
<dbReference type="EMBL" id="CP000713">
    <property type="protein sequence ID" value="ABQ94075.1"/>
    <property type="molecule type" value="Genomic_DNA"/>
</dbReference>
<dbReference type="PANTHER" id="PTHR30349">
    <property type="entry name" value="PHAGE INTEGRASE-RELATED"/>
    <property type="match status" value="1"/>
</dbReference>
<dbReference type="GO" id="GO:0015074">
    <property type="term" value="P:DNA integration"/>
    <property type="evidence" value="ECO:0007669"/>
    <property type="project" value="UniProtKB-KW"/>
</dbReference>
<dbReference type="AlphaFoldDB" id="A5WEI4"/>
<dbReference type="InterPro" id="IPR002104">
    <property type="entry name" value="Integrase_catalytic"/>
</dbReference>
<dbReference type="PROSITE" id="PS51898">
    <property type="entry name" value="TYR_RECOMBINASE"/>
    <property type="match status" value="1"/>
</dbReference>
<accession>A5WEI4</accession>
<dbReference type="KEGG" id="prw:PsycPRwf_1126"/>
<evidence type="ECO:0000259" key="5">
    <source>
        <dbReference type="PROSITE" id="PS51898"/>
    </source>
</evidence>
<evidence type="ECO:0000256" key="3">
    <source>
        <dbReference type="ARBA" id="ARBA00023125"/>
    </source>
</evidence>
<dbReference type="Gene3D" id="1.10.443.10">
    <property type="entry name" value="Intergrase catalytic core"/>
    <property type="match status" value="1"/>
</dbReference>
<name>A5WEI4_PSYWF</name>
<dbReference type="InterPro" id="IPR013762">
    <property type="entry name" value="Integrase-like_cat_sf"/>
</dbReference>
<protein>
    <submittedName>
        <fullName evidence="6">Phage integrase family protein</fullName>
    </submittedName>
</protein>